<dbReference type="AlphaFoldDB" id="A0A9P3L7N5"/>
<name>A0A9P3L7N5_9APHY</name>
<organism evidence="2 3">
    <name type="scientific">Phanerochaete sordida</name>
    <dbReference type="NCBI Taxonomy" id="48140"/>
    <lineage>
        <taxon>Eukaryota</taxon>
        <taxon>Fungi</taxon>
        <taxon>Dikarya</taxon>
        <taxon>Basidiomycota</taxon>
        <taxon>Agaricomycotina</taxon>
        <taxon>Agaricomycetes</taxon>
        <taxon>Polyporales</taxon>
        <taxon>Phanerochaetaceae</taxon>
        <taxon>Phanerochaete</taxon>
    </lineage>
</organism>
<feature type="compositionally biased region" description="Low complexity" evidence="1">
    <location>
        <begin position="77"/>
        <end position="88"/>
    </location>
</feature>
<keyword evidence="3" id="KW-1185">Reference proteome</keyword>
<evidence type="ECO:0000313" key="2">
    <source>
        <dbReference type="EMBL" id="GJE85256.1"/>
    </source>
</evidence>
<dbReference type="EMBL" id="BPQB01000002">
    <property type="protein sequence ID" value="GJE85256.1"/>
    <property type="molecule type" value="Genomic_DNA"/>
</dbReference>
<evidence type="ECO:0000256" key="1">
    <source>
        <dbReference type="SAM" id="MobiDB-lite"/>
    </source>
</evidence>
<reference evidence="2 3" key="1">
    <citation type="submission" date="2021-08" db="EMBL/GenBank/DDBJ databases">
        <title>Draft Genome Sequence of Phanerochaete sordida strain YK-624.</title>
        <authorList>
            <person name="Mori T."/>
            <person name="Dohra H."/>
            <person name="Suzuki T."/>
            <person name="Kawagishi H."/>
            <person name="Hirai H."/>
        </authorList>
    </citation>
    <scope>NUCLEOTIDE SEQUENCE [LARGE SCALE GENOMIC DNA]</scope>
    <source>
        <strain evidence="2 3">YK-624</strain>
    </source>
</reference>
<gene>
    <name evidence="2" type="ORF">PsYK624_013350</name>
</gene>
<proteinExistence type="predicted"/>
<feature type="region of interest" description="Disordered" evidence="1">
    <location>
        <begin position="43"/>
        <end position="103"/>
    </location>
</feature>
<sequence>MSHPYPLVVVCSVHVAVRTTFRHQMTPNPEVKGLRTVLVEVKKHGQPSAGTEHEGKEVSARERASRVLSGGVAEDWSPGGPSRSAASSQWPLLPAPRRARLGI</sequence>
<comment type="caution">
    <text evidence="2">The sequence shown here is derived from an EMBL/GenBank/DDBJ whole genome shotgun (WGS) entry which is preliminary data.</text>
</comment>
<dbReference type="Proteomes" id="UP000703269">
    <property type="component" value="Unassembled WGS sequence"/>
</dbReference>
<accession>A0A9P3L7N5</accession>
<feature type="compositionally biased region" description="Basic and acidic residues" evidence="1">
    <location>
        <begin position="51"/>
        <end position="65"/>
    </location>
</feature>
<evidence type="ECO:0000313" key="3">
    <source>
        <dbReference type="Proteomes" id="UP000703269"/>
    </source>
</evidence>
<protein>
    <submittedName>
        <fullName evidence="2">Uncharacterized protein</fullName>
    </submittedName>
</protein>